<feature type="compositionally biased region" description="Basic and acidic residues" evidence="1">
    <location>
        <begin position="458"/>
        <end position="467"/>
    </location>
</feature>
<evidence type="ECO:0000313" key="2">
    <source>
        <dbReference type="EMBL" id="ESO11863.1"/>
    </source>
</evidence>
<reference evidence="3" key="3">
    <citation type="submission" date="2015-06" db="UniProtKB">
        <authorList>
            <consortium name="EnsemblMetazoa"/>
        </authorList>
    </citation>
    <scope>IDENTIFICATION</scope>
</reference>
<dbReference type="GeneID" id="20201722"/>
<feature type="compositionally biased region" description="Low complexity" evidence="1">
    <location>
        <begin position="471"/>
        <end position="489"/>
    </location>
</feature>
<dbReference type="EMBL" id="AMQM01002606">
    <property type="status" value="NOT_ANNOTATED_CDS"/>
    <property type="molecule type" value="Genomic_DNA"/>
</dbReference>
<accession>T1EYS2</accession>
<dbReference type="AlphaFoldDB" id="T1EYS2"/>
<keyword evidence="4" id="KW-1185">Reference proteome</keyword>
<dbReference type="HOGENOM" id="CLU_482589_0_0_1"/>
<dbReference type="InParanoid" id="T1EYS2"/>
<evidence type="ECO:0000256" key="1">
    <source>
        <dbReference type="SAM" id="MobiDB-lite"/>
    </source>
</evidence>
<dbReference type="CTD" id="20201722"/>
<feature type="region of interest" description="Disordered" evidence="1">
    <location>
        <begin position="151"/>
        <end position="177"/>
    </location>
</feature>
<sequence>MVTCHSDGIAFTRCQPPDRKRSESIDLLQADKQEQQHETQVENLFLTIIQAKSRNELIEIIQPTFQQQHQQQFLQKKLEEAKLQQPNKLLPEHHIPIFSSNVDAMQNDKQHKHNFGQTGTTIDFGEKQMNEDSLTEINSALSCLRYTIDEEKKQKDASPKHSEVEERLPENTDEVKSSEENLIELTIVEGRHKVTIEQKSSSNPFLINSLNNENEENKDQTNCHPRDLFEQKQVENESKKDFDVDVDIEKDNQTVIQQNLNQVNKENCSQHQYDIPQNTMNSSTKQLINAFDCITTKRKGDAICGHHQNEDDQSIYPPNNHNPVDRQNLLKQQNQLQQCESEPQVIMPLLDETHDKQSDDEIISKSEENMKQSSEPVVIKKQLDEGQRSTVTSQLLDNETVEIRTLGSHKSSDNIENFNEISDIKSFACNQETNILEMKLDCSGSTSIKLEDVEVRESVEEVMKEEPPPTSLTSSSSLSTPSSVDSLVSKAASKDIHRSARKQPEVKSFVEAASHRNQQTNSSREYEYMLSDASQAKHVLGGEVFVIFVPGHCTHCEAAPGDLNH</sequence>
<feature type="compositionally biased region" description="Basic and acidic residues" evidence="1">
    <location>
        <begin position="492"/>
        <end position="505"/>
    </location>
</feature>
<dbReference type="Proteomes" id="UP000015101">
    <property type="component" value="Unassembled WGS sequence"/>
</dbReference>
<reference evidence="4" key="1">
    <citation type="submission" date="2012-12" db="EMBL/GenBank/DDBJ databases">
        <authorList>
            <person name="Hellsten U."/>
            <person name="Grimwood J."/>
            <person name="Chapman J.A."/>
            <person name="Shapiro H."/>
            <person name="Aerts A."/>
            <person name="Otillar R.P."/>
            <person name="Terry A.Y."/>
            <person name="Boore J.L."/>
            <person name="Simakov O."/>
            <person name="Marletaz F."/>
            <person name="Cho S.-J."/>
            <person name="Edsinger-Gonzales E."/>
            <person name="Havlak P."/>
            <person name="Kuo D.-H."/>
            <person name="Larsson T."/>
            <person name="Lv J."/>
            <person name="Arendt D."/>
            <person name="Savage R."/>
            <person name="Osoegawa K."/>
            <person name="de Jong P."/>
            <person name="Lindberg D.R."/>
            <person name="Seaver E.C."/>
            <person name="Weisblat D.A."/>
            <person name="Putnam N.H."/>
            <person name="Grigoriev I.V."/>
            <person name="Rokhsar D.S."/>
        </authorList>
    </citation>
    <scope>NUCLEOTIDE SEQUENCE</scope>
</reference>
<dbReference type="EMBL" id="KB095812">
    <property type="protein sequence ID" value="ESO11863.1"/>
    <property type="molecule type" value="Genomic_DNA"/>
</dbReference>
<reference evidence="2 4" key="2">
    <citation type="journal article" date="2013" name="Nature">
        <title>Insights into bilaterian evolution from three spiralian genomes.</title>
        <authorList>
            <person name="Simakov O."/>
            <person name="Marletaz F."/>
            <person name="Cho S.J."/>
            <person name="Edsinger-Gonzales E."/>
            <person name="Havlak P."/>
            <person name="Hellsten U."/>
            <person name="Kuo D.H."/>
            <person name="Larsson T."/>
            <person name="Lv J."/>
            <person name="Arendt D."/>
            <person name="Savage R."/>
            <person name="Osoegawa K."/>
            <person name="de Jong P."/>
            <person name="Grimwood J."/>
            <person name="Chapman J.A."/>
            <person name="Shapiro H."/>
            <person name="Aerts A."/>
            <person name="Otillar R.P."/>
            <person name="Terry A.Y."/>
            <person name="Boore J.L."/>
            <person name="Grigoriev I.V."/>
            <person name="Lindberg D.R."/>
            <person name="Seaver E.C."/>
            <person name="Weisblat D.A."/>
            <person name="Putnam N.H."/>
            <person name="Rokhsar D.S."/>
        </authorList>
    </citation>
    <scope>NUCLEOTIDE SEQUENCE</scope>
</reference>
<gene>
    <name evidence="3" type="primary">20201722</name>
    <name evidence="2" type="ORF">HELRODRAFT_166939</name>
</gene>
<name>T1EYS2_HELRO</name>
<protein>
    <submittedName>
        <fullName evidence="2 3">Uncharacterized protein</fullName>
    </submittedName>
</protein>
<evidence type="ECO:0000313" key="4">
    <source>
        <dbReference type="Proteomes" id="UP000015101"/>
    </source>
</evidence>
<proteinExistence type="predicted"/>
<evidence type="ECO:0000313" key="3">
    <source>
        <dbReference type="EnsemblMetazoa" id="HelroP166939"/>
    </source>
</evidence>
<organism evidence="3 4">
    <name type="scientific">Helobdella robusta</name>
    <name type="common">Californian leech</name>
    <dbReference type="NCBI Taxonomy" id="6412"/>
    <lineage>
        <taxon>Eukaryota</taxon>
        <taxon>Metazoa</taxon>
        <taxon>Spiralia</taxon>
        <taxon>Lophotrochozoa</taxon>
        <taxon>Annelida</taxon>
        <taxon>Clitellata</taxon>
        <taxon>Hirudinea</taxon>
        <taxon>Rhynchobdellida</taxon>
        <taxon>Glossiphoniidae</taxon>
        <taxon>Helobdella</taxon>
    </lineage>
</organism>
<dbReference type="EnsemblMetazoa" id="HelroT166939">
    <property type="protein sequence ID" value="HelroP166939"/>
    <property type="gene ID" value="HelroG166939"/>
</dbReference>
<dbReference type="RefSeq" id="XP_009010351.1">
    <property type="nucleotide sequence ID" value="XM_009012103.1"/>
</dbReference>
<dbReference type="KEGG" id="hro:HELRODRAFT_166939"/>
<feature type="region of interest" description="Disordered" evidence="1">
    <location>
        <begin position="458"/>
        <end position="524"/>
    </location>
</feature>